<dbReference type="InterPro" id="IPR047122">
    <property type="entry name" value="Trans-enoyl_RdTase-like"/>
</dbReference>
<dbReference type="InterPro" id="IPR013154">
    <property type="entry name" value="ADH-like_N"/>
</dbReference>
<evidence type="ECO:0000313" key="3">
    <source>
        <dbReference type="Proteomes" id="UP000308197"/>
    </source>
</evidence>
<dbReference type="GO" id="GO:0016651">
    <property type="term" value="F:oxidoreductase activity, acting on NAD(P)H"/>
    <property type="evidence" value="ECO:0007669"/>
    <property type="project" value="InterPro"/>
</dbReference>
<dbReference type="Gene3D" id="3.90.180.10">
    <property type="entry name" value="Medium-chain alcohol dehydrogenases, catalytic domain"/>
    <property type="match status" value="1"/>
</dbReference>
<dbReference type="AlphaFoldDB" id="A0A5C3NUE4"/>
<keyword evidence="3" id="KW-1185">Reference proteome</keyword>
<dbReference type="PANTHER" id="PTHR45348:SF2">
    <property type="entry name" value="ZINC-TYPE ALCOHOL DEHYDROGENASE-LIKE PROTEIN C2E1P3.01"/>
    <property type="match status" value="1"/>
</dbReference>
<accession>A0A5C3NUE4</accession>
<dbReference type="STRING" id="1314778.A0A5C3NUE4"/>
<dbReference type="Proteomes" id="UP000308197">
    <property type="component" value="Unassembled WGS sequence"/>
</dbReference>
<dbReference type="PANTHER" id="PTHR45348">
    <property type="entry name" value="HYPOTHETICAL OXIDOREDUCTASE (EUROFUNG)"/>
    <property type="match status" value="1"/>
</dbReference>
<dbReference type="EMBL" id="ML211692">
    <property type="protein sequence ID" value="TFK80881.1"/>
    <property type="molecule type" value="Genomic_DNA"/>
</dbReference>
<protein>
    <submittedName>
        <fullName evidence="2">GroES-like protein</fullName>
    </submittedName>
</protein>
<dbReference type="InParanoid" id="A0A5C3NUE4"/>
<feature type="non-terminal residue" evidence="2">
    <location>
        <position position="148"/>
    </location>
</feature>
<evidence type="ECO:0000259" key="1">
    <source>
        <dbReference type="Pfam" id="PF08240"/>
    </source>
</evidence>
<proteinExistence type="predicted"/>
<name>A0A5C3NUE4_9APHY</name>
<dbReference type="InterPro" id="IPR011032">
    <property type="entry name" value="GroES-like_sf"/>
</dbReference>
<dbReference type="SUPFAM" id="SSF50129">
    <property type="entry name" value="GroES-like"/>
    <property type="match status" value="1"/>
</dbReference>
<evidence type="ECO:0000313" key="2">
    <source>
        <dbReference type="EMBL" id="TFK80881.1"/>
    </source>
</evidence>
<organism evidence="2 3">
    <name type="scientific">Polyporus arcularius HHB13444</name>
    <dbReference type="NCBI Taxonomy" id="1314778"/>
    <lineage>
        <taxon>Eukaryota</taxon>
        <taxon>Fungi</taxon>
        <taxon>Dikarya</taxon>
        <taxon>Basidiomycota</taxon>
        <taxon>Agaricomycotina</taxon>
        <taxon>Agaricomycetes</taxon>
        <taxon>Polyporales</taxon>
        <taxon>Polyporaceae</taxon>
        <taxon>Polyporus</taxon>
    </lineage>
</organism>
<feature type="domain" description="Alcohol dehydrogenase-like N-terminal" evidence="1">
    <location>
        <begin position="30"/>
        <end position="120"/>
    </location>
</feature>
<dbReference type="Pfam" id="PF08240">
    <property type="entry name" value="ADH_N"/>
    <property type="match status" value="1"/>
</dbReference>
<gene>
    <name evidence="2" type="ORF">K466DRAFT_604972</name>
</gene>
<reference evidence="2 3" key="1">
    <citation type="journal article" date="2019" name="Nat. Ecol. Evol.">
        <title>Megaphylogeny resolves global patterns of mushroom evolution.</title>
        <authorList>
            <person name="Varga T."/>
            <person name="Krizsan K."/>
            <person name="Foldi C."/>
            <person name="Dima B."/>
            <person name="Sanchez-Garcia M."/>
            <person name="Sanchez-Ramirez S."/>
            <person name="Szollosi G.J."/>
            <person name="Szarkandi J.G."/>
            <person name="Papp V."/>
            <person name="Albert L."/>
            <person name="Andreopoulos W."/>
            <person name="Angelini C."/>
            <person name="Antonin V."/>
            <person name="Barry K.W."/>
            <person name="Bougher N.L."/>
            <person name="Buchanan P."/>
            <person name="Buyck B."/>
            <person name="Bense V."/>
            <person name="Catcheside P."/>
            <person name="Chovatia M."/>
            <person name="Cooper J."/>
            <person name="Damon W."/>
            <person name="Desjardin D."/>
            <person name="Finy P."/>
            <person name="Geml J."/>
            <person name="Haridas S."/>
            <person name="Hughes K."/>
            <person name="Justo A."/>
            <person name="Karasinski D."/>
            <person name="Kautmanova I."/>
            <person name="Kiss B."/>
            <person name="Kocsube S."/>
            <person name="Kotiranta H."/>
            <person name="LaButti K.M."/>
            <person name="Lechner B.E."/>
            <person name="Liimatainen K."/>
            <person name="Lipzen A."/>
            <person name="Lukacs Z."/>
            <person name="Mihaltcheva S."/>
            <person name="Morgado L.N."/>
            <person name="Niskanen T."/>
            <person name="Noordeloos M.E."/>
            <person name="Ohm R.A."/>
            <person name="Ortiz-Santana B."/>
            <person name="Ovrebo C."/>
            <person name="Racz N."/>
            <person name="Riley R."/>
            <person name="Savchenko A."/>
            <person name="Shiryaev A."/>
            <person name="Soop K."/>
            <person name="Spirin V."/>
            <person name="Szebenyi C."/>
            <person name="Tomsovsky M."/>
            <person name="Tulloss R.E."/>
            <person name="Uehling J."/>
            <person name="Grigoriev I.V."/>
            <person name="Vagvolgyi C."/>
            <person name="Papp T."/>
            <person name="Martin F.M."/>
            <person name="Miettinen O."/>
            <person name="Hibbett D.S."/>
            <person name="Nagy L.G."/>
        </authorList>
    </citation>
    <scope>NUCLEOTIDE SEQUENCE [LARGE SCALE GENOMIC DNA]</scope>
    <source>
        <strain evidence="2 3">HHB13444</strain>
    </source>
</reference>
<sequence>MAPTTQKILGSPAPAAPWKIYEDWPVPAHGPKDVLIKVIAAALNPADVGIQFATTQPPMIQGYPFIGGLDGAGVVEEVGAEVTNVAKGDKVLFPGGFEQHNATFKQYTVVPATNVAKIPENLSFEQAASVPLCLATVAAGIWAHEPGA</sequence>